<feature type="domain" description="Fibronectin type III-like" evidence="10">
    <location>
        <begin position="687"/>
        <end position="756"/>
    </location>
</feature>
<dbReference type="GO" id="GO:0005975">
    <property type="term" value="P:carbohydrate metabolic process"/>
    <property type="evidence" value="ECO:0007669"/>
    <property type="project" value="InterPro"/>
</dbReference>
<evidence type="ECO:0000256" key="4">
    <source>
        <dbReference type="ARBA" id="ARBA00023295"/>
    </source>
</evidence>
<evidence type="ECO:0000313" key="11">
    <source>
        <dbReference type="EMBL" id="ACT60746.1"/>
    </source>
</evidence>
<dbReference type="PANTHER" id="PTHR42715:SF10">
    <property type="entry name" value="BETA-GLUCOSIDASE"/>
    <property type="match status" value="1"/>
</dbReference>
<dbReference type="PROSITE" id="PS00775">
    <property type="entry name" value="GLYCOSYL_HYDROL_F3"/>
    <property type="match status" value="1"/>
</dbReference>
<dbReference type="EMBL" id="CP001678">
    <property type="protein sequence ID" value="ACT60746.1"/>
    <property type="molecule type" value="Genomic_DNA"/>
</dbReference>
<dbReference type="Gene3D" id="2.60.40.10">
    <property type="entry name" value="Immunoglobulins"/>
    <property type="match status" value="1"/>
</dbReference>
<dbReference type="InterPro" id="IPR002772">
    <property type="entry name" value="Glyco_hydro_3_C"/>
</dbReference>
<dbReference type="Pfam" id="PF00933">
    <property type="entry name" value="Glyco_hydro_3"/>
    <property type="match status" value="1"/>
</dbReference>
<feature type="signal peptide" evidence="9">
    <location>
        <begin position="1"/>
        <end position="26"/>
    </location>
</feature>
<keyword evidence="9" id="KW-0732">Signal</keyword>
<dbReference type="InterPro" id="IPR026891">
    <property type="entry name" value="Fn3-like"/>
</dbReference>
<feature type="chain" id="PRO_5002973984" description="Beta-D-glucoside glucohydrolase" evidence="9">
    <location>
        <begin position="27"/>
        <end position="788"/>
    </location>
</feature>
<accession>C6XID9</accession>
<evidence type="ECO:0000256" key="9">
    <source>
        <dbReference type="SAM" id="SignalP"/>
    </source>
</evidence>
<dbReference type="InterPro" id="IPR001764">
    <property type="entry name" value="Glyco_hydro_3_N"/>
</dbReference>
<comment type="similarity">
    <text evidence="1 8">Belongs to the glycosyl hydrolase 3 family.</text>
</comment>
<proteinExistence type="inferred from homology"/>
<evidence type="ECO:0000256" key="3">
    <source>
        <dbReference type="ARBA" id="ARBA00023277"/>
    </source>
</evidence>
<evidence type="ECO:0000259" key="10">
    <source>
        <dbReference type="SMART" id="SM01217"/>
    </source>
</evidence>
<evidence type="ECO:0000256" key="2">
    <source>
        <dbReference type="ARBA" id="ARBA00022801"/>
    </source>
</evidence>
<dbReference type="PANTHER" id="PTHR42715">
    <property type="entry name" value="BETA-GLUCOSIDASE"/>
    <property type="match status" value="1"/>
</dbReference>
<dbReference type="PRINTS" id="PR00133">
    <property type="entry name" value="GLHYDRLASE3"/>
</dbReference>
<evidence type="ECO:0000256" key="8">
    <source>
        <dbReference type="RuleBase" id="RU361161"/>
    </source>
</evidence>
<dbReference type="Gene3D" id="3.40.50.1700">
    <property type="entry name" value="Glycoside hydrolase family 3 C-terminal domain"/>
    <property type="match status" value="1"/>
</dbReference>
<dbReference type="InterPro" id="IPR050288">
    <property type="entry name" value="Cellulose_deg_GH3"/>
</dbReference>
<evidence type="ECO:0000256" key="7">
    <source>
        <dbReference type="ARBA" id="ARBA00032594"/>
    </source>
</evidence>
<dbReference type="GO" id="GO:0008422">
    <property type="term" value="F:beta-glucosidase activity"/>
    <property type="evidence" value="ECO:0007669"/>
    <property type="project" value="UniProtKB-ARBA"/>
</dbReference>
<keyword evidence="3" id="KW-0119">Carbohydrate metabolism</keyword>
<dbReference type="Gene3D" id="3.20.20.300">
    <property type="entry name" value="Glycoside hydrolase, family 3, N-terminal domain"/>
    <property type="match status" value="1"/>
</dbReference>
<dbReference type="InterPro" id="IPR036881">
    <property type="entry name" value="Glyco_hydro_3_C_sf"/>
</dbReference>
<dbReference type="InterPro" id="IPR019800">
    <property type="entry name" value="Glyco_hydro_3_AS"/>
</dbReference>
<dbReference type="AlphaFoldDB" id="C6XID9"/>
<organism evidence="11 12">
    <name type="scientific">Hirschia baltica (strain ATCC 49814 / DSM 5838 / IFAM 1418)</name>
    <dbReference type="NCBI Taxonomy" id="582402"/>
    <lineage>
        <taxon>Bacteria</taxon>
        <taxon>Pseudomonadati</taxon>
        <taxon>Pseudomonadota</taxon>
        <taxon>Alphaproteobacteria</taxon>
        <taxon>Hyphomonadales</taxon>
        <taxon>Hyphomonadaceae</taxon>
        <taxon>Hirschia</taxon>
    </lineage>
</organism>
<dbReference type="FunFam" id="2.60.40.10:FF:000495">
    <property type="entry name" value="Periplasmic beta-glucosidase"/>
    <property type="match status" value="1"/>
</dbReference>
<sequence length="788" mass="83877">MKISLKNSLQSALCIAALTGCTALSGAENPSAASQAEMVAASKVTQNDAAMACLSERAKNLLAVMSVEEKIGQLHQAAGGRSKNLNSKLTPEELDKVRRGEIGSYLHVAGAKELGELQKVAIEESTHGIPLLFAMDVVHGYKTIFPVPLGMASTWEPAMWESASKIAAEESTASGLHWTFAPMVDIARDPRWGRIVEGAGADPYLGSVMAVAQVKGFQGNDLAAGNTMLATTKHLGVYGAPTGGRDYGTSDVSERTVHEIYMPPFYAANAAGSGSYMTAFNDIAGIPTTANEELVDGVLREDWGFCGMIVSDWNAIDELRNHGIAADRPHAAALALKAGVDMDMTSEVYKNDLAEAIKRDPSLMADLDLAAGRIITIKEKLGLFDNAMAYHDEAREASQLLTPANRAEARKAAQMAAVLLKNDNNALPLSTEPQRVLVAGALAQDALTQLGSWRARGDVNDVVNIIDGLKNNAPEGIEIDYVVGADPYNDDVSGLSDLTEKAANADRILLVLGEHFDLSGEARSRSDLEIPPSQQAMLQAAIDTGKPVSVILVTGRALAIPEVDAGADAILNIWMGGIETGNAVADLVYGKVSPAGRLPISFPHKTGQAPFTYSENPGGRPADPDITKDTNRFMDLPITPLYAFGHGLSYSSFEYSDLSAASNQVTADGSIELSVQVTNTGDVAADEVVQLYMRDKLSFVARPKLELRGFKRISLEPNQTANVTFTLSPQQAAVYKSRNNWAVESGELEFFIGHSAQDLTSSQTIEITTSAKSKIPAAAIETKVSVSK</sequence>
<evidence type="ECO:0000256" key="5">
    <source>
        <dbReference type="ARBA" id="ARBA00031448"/>
    </source>
</evidence>
<dbReference type="CAZy" id="GH3">
    <property type="family name" value="Glycoside Hydrolase Family 3"/>
</dbReference>
<dbReference type="SMART" id="SM01217">
    <property type="entry name" value="Fn3_like"/>
    <property type="match status" value="1"/>
</dbReference>
<dbReference type="KEGG" id="hba:Hbal_3078"/>
<dbReference type="STRING" id="582402.Hbal_3078"/>
<dbReference type="HOGENOM" id="CLU_004542_5_1_5"/>
<dbReference type="InterPro" id="IPR036962">
    <property type="entry name" value="Glyco_hydro_3_N_sf"/>
</dbReference>
<dbReference type="Pfam" id="PF14310">
    <property type="entry name" value="Fn3-like"/>
    <property type="match status" value="1"/>
</dbReference>
<dbReference type="RefSeq" id="WP_015828896.1">
    <property type="nucleotide sequence ID" value="NC_012982.1"/>
</dbReference>
<protein>
    <recommendedName>
        <fullName evidence="7">Beta-D-glucoside glucohydrolase</fullName>
    </recommendedName>
    <alternativeName>
        <fullName evidence="5">Cellobiase</fullName>
    </alternativeName>
    <alternativeName>
        <fullName evidence="6">Gentiobiase</fullName>
    </alternativeName>
</protein>
<keyword evidence="4 8" id="KW-0326">Glycosidase</keyword>
<evidence type="ECO:0000313" key="12">
    <source>
        <dbReference type="Proteomes" id="UP000002745"/>
    </source>
</evidence>
<keyword evidence="2 8" id="KW-0378">Hydrolase</keyword>
<gene>
    <name evidence="11" type="ordered locus">Hbal_3078</name>
</gene>
<name>C6XID9_HIRBI</name>
<dbReference type="Pfam" id="PF01915">
    <property type="entry name" value="Glyco_hydro_3_C"/>
    <property type="match status" value="1"/>
</dbReference>
<dbReference type="eggNOG" id="COG1472">
    <property type="taxonomic scope" value="Bacteria"/>
</dbReference>
<dbReference type="SUPFAM" id="SSF51445">
    <property type="entry name" value="(Trans)glycosidases"/>
    <property type="match status" value="1"/>
</dbReference>
<evidence type="ECO:0000256" key="1">
    <source>
        <dbReference type="ARBA" id="ARBA00005336"/>
    </source>
</evidence>
<dbReference type="Proteomes" id="UP000002745">
    <property type="component" value="Chromosome"/>
</dbReference>
<dbReference type="InterPro" id="IPR017853">
    <property type="entry name" value="GH"/>
</dbReference>
<dbReference type="InterPro" id="IPR013783">
    <property type="entry name" value="Ig-like_fold"/>
</dbReference>
<evidence type="ECO:0000256" key="6">
    <source>
        <dbReference type="ARBA" id="ARBA00032194"/>
    </source>
</evidence>
<dbReference type="PROSITE" id="PS51257">
    <property type="entry name" value="PROKAR_LIPOPROTEIN"/>
    <property type="match status" value="1"/>
</dbReference>
<dbReference type="SUPFAM" id="SSF52279">
    <property type="entry name" value="Beta-D-glucan exohydrolase, C-terminal domain"/>
    <property type="match status" value="1"/>
</dbReference>
<keyword evidence="12" id="KW-1185">Reference proteome</keyword>
<reference evidence="12" key="1">
    <citation type="journal article" date="2011" name="J. Bacteriol.">
        <title>Genome sequences of eight morphologically diverse alphaproteobacteria.</title>
        <authorList>
            <consortium name="US DOE Joint Genome Institute"/>
            <person name="Brown P.J."/>
            <person name="Kysela D.T."/>
            <person name="Buechlein A."/>
            <person name="Hemmerich C."/>
            <person name="Brun Y.V."/>
        </authorList>
    </citation>
    <scope>NUCLEOTIDE SEQUENCE [LARGE SCALE GENOMIC DNA]</scope>
    <source>
        <strain evidence="12">ATCC 49814 / DSM 5838 / IFAM 1418</strain>
    </source>
</reference>
<dbReference type="OrthoDB" id="9781691at2"/>